<reference evidence="3 6" key="2">
    <citation type="submission" date="2020-08" db="EMBL/GenBank/DDBJ databases">
        <title>Genomic Encyclopedia of Type Strains, Phase IV (KMG-IV): sequencing the most valuable type-strain genomes for metagenomic binning, comparative biology and taxonomic classification.</title>
        <authorList>
            <person name="Goeker M."/>
        </authorList>
    </citation>
    <scope>NUCLEOTIDE SEQUENCE [LARGE SCALE GENOMIC DNA]</scope>
    <source>
        <strain evidence="3 6">DSM 100021</strain>
    </source>
</reference>
<proteinExistence type="predicted"/>
<comment type="caution">
    <text evidence="4">The sequence shown here is derived from an EMBL/GenBank/DDBJ whole genome shotgun (WGS) entry which is preliminary data.</text>
</comment>
<organism evidence="4 5">
    <name type="scientific">Allorhizobium taibaishanense</name>
    <dbReference type="NCBI Taxonomy" id="887144"/>
    <lineage>
        <taxon>Bacteria</taxon>
        <taxon>Pseudomonadati</taxon>
        <taxon>Pseudomonadota</taxon>
        <taxon>Alphaproteobacteria</taxon>
        <taxon>Hyphomicrobiales</taxon>
        <taxon>Rhizobiaceae</taxon>
        <taxon>Rhizobium/Agrobacterium group</taxon>
        <taxon>Allorhizobium</taxon>
    </lineage>
</organism>
<evidence type="ECO:0000256" key="2">
    <source>
        <dbReference type="SAM" id="SignalP"/>
    </source>
</evidence>
<evidence type="ECO:0000313" key="5">
    <source>
        <dbReference type="Proteomes" id="UP000185598"/>
    </source>
</evidence>
<dbReference type="Proteomes" id="UP000544107">
    <property type="component" value="Unassembled WGS sequence"/>
</dbReference>
<name>A0A1Q9A4C9_9HYPH</name>
<dbReference type="EMBL" id="MKIN01000022">
    <property type="protein sequence ID" value="OLP49430.1"/>
    <property type="molecule type" value="Genomic_DNA"/>
</dbReference>
<keyword evidence="5" id="KW-1185">Reference proteome</keyword>
<dbReference type="OrthoDB" id="7173378at2"/>
<accession>A0A1Q9A4C9</accession>
<sequence length="121" mass="12139">MMLARLRPLLLVLSGLFGASGVGLAAAAAHVTGAGNLLGPASSIALAHAPALLALYLAGEKVRTATLSGLVIGLGVLLFAGDLAVKQWTGQSLFPMAAPTGGIAMMVGWALLALRAILLRK</sequence>
<protein>
    <submittedName>
        <fullName evidence="3">Uncharacterized membrane protein YgdD (TMEM256/DUF423 family)</fullName>
    </submittedName>
</protein>
<dbReference type="AlphaFoldDB" id="A0A1Q9A4C9"/>
<dbReference type="Pfam" id="PF04241">
    <property type="entry name" value="DUF423"/>
    <property type="match status" value="1"/>
</dbReference>
<keyword evidence="1" id="KW-0812">Transmembrane</keyword>
<feature type="chain" id="PRO_5044564308" evidence="2">
    <location>
        <begin position="26"/>
        <end position="121"/>
    </location>
</feature>
<evidence type="ECO:0000313" key="4">
    <source>
        <dbReference type="EMBL" id="OLP49430.1"/>
    </source>
</evidence>
<keyword evidence="1" id="KW-0472">Membrane</keyword>
<gene>
    <name evidence="4" type="ORF">BJF91_20540</name>
    <name evidence="3" type="ORF">GGQ71_000730</name>
</gene>
<feature type="signal peptide" evidence="2">
    <location>
        <begin position="1"/>
        <end position="25"/>
    </location>
</feature>
<feature type="transmembrane region" description="Helical" evidence="1">
    <location>
        <begin position="97"/>
        <end position="118"/>
    </location>
</feature>
<keyword evidence="1" id="KW-1133">Transmembrane helix</keyword>
<evidence type="ECO:0000256" key="1">
    <source>
        <dbReference type="SAM" id="Phobius"/>
    </source>
</evidence>
<dbReference type="RefSeq" id="WP_075615220.1">
    <property type="nucleotide sequence ID" value="NZ_JACIED010000001.1"/>
</dbReference>
<feature type="transmembrane region" description="Helical" evidence="1">
    <location>
        <begin position="65"/>
        <end position="85"/>
    </location>
</feature>
<keyword evidence="2" id="KW-0732">Signal</keyword>
<dbReference type="STRING" id="887144.BJF91_20540"/>
<evidence type="ECO:0000313" key="3">
    <source>
        <dbReference type="EMBL" id="MBB4006494.1"/>
    </source>
</evidence>
<feature type="transmembrane region" description="Helical" evidence="1">
    <location>
        <begin position="37"/>
        <end position="58"/>
    </location>
</feature>
<dbReference type="Proteomes" id="UP000185598">
    <property type="component" value="Unassembled WGS sequence"/>
</dbReference>
<dbReference type="EMBL" id="JACIED010000001">
    <property type="protein sequence ID" value="MBB4006494.1"/>
    <property type="molecule type" value="Genomic_DNA"/>
</dbReference>
<reference evidence="4 5" key="1">
    <citation type="submission" date="2016-09" db="EMBL/GenBank/DDBJ databases">
        <title>Rhizobium oryziradicis sp. nov., isolated from the root of rice.</title>
        <authorList>
            <person name="Zhao J."/>
            <person name="Zhang X."/>
        </authorList>
    </citation>
    <scope>NUCLEOTIDE SEQUENCE [LARGE SCALE GENOMIC DNA]</scope>
    <source>
        <strain evidence="4 5">14971</strain>
    </source>
</reference>
<dbReference type="InterPro" id="IPR006696">
    <property type="entry name" value="DUF423"/>
</dbReference>
<evidence type="ECO:0000313" key="6">
    <source>
        <dbReference type="Proteomes" id="UP000544107"/>
    </source>
</evidence>